<evidence type="ECO:0000313" key="3">
    <source>
        <dbReference type="Proteomes" id="UP000702425"/>
    </source>
</evidence>
<dbReference type="Pfam" id="PF12770">
    <property type="entry name" value="CHAT"/>
    <property type="match status" value="1"/>
</dbReference>
<dbReference type="SMART" id="SM00028">
    <property type="entry name" value="TPR"/>
    <property type="match status" value="6"/>
</dbReference>
<dbReference type="Proteomes" id="UP000702425">
    <property type="component" value="Unassembled WGS sequence"/>
</dbReference>
<keyword evidence="3" id="KW-1185">Reference proteome</keyword>
<comment type="caution">
    <text evidence="2">The sequence shown here is derived from an EMBL/GenBank/DDBJ whole genome shotgun (WGS) entry which is preliminary data.</text>
</comment>
<gene>
    <name evidence="2" type="ORF">E5S67_03502</name>
</gene>
<accession>A0ABX2CZM8</accession>
<dbReference type="Gene3D" id="1.25.40.10">
    <property type="entry name" value="Tetratricopeptide repeat domain"/>
    <property type="match status" value="2"/>
</dbReference>
<dbReference type="InterPro" id="IPR019734">
    <property type="entry name" value="TPR_rpt"/>
</dbReference>
<dbReference type="PANTHER" id="PTHR10098">
    <property type="entry name" value="RAPSYN-RELATED"/>
    <property type="match status" value="1"/>
</dbReference>
<proteinExistence type="predicted"/>
<dbReference type="InterPro" id="IPR024983">
    <property type="entry name" value="CHAT_dom"/>
</dbReference>
<sequence length="1218" mass="136759">MVNSLAECTMDEQRRKTDVNMLQALLENPGDSGIDLILRTNPKSIDFGFVQTLYLEEPALTRESLLKAAKFFQKAIAPLEAAKGNYKLPATGAAYLTFLAEVLQAVARGADSQHLYSLLTNNLDKLDQNFAELLRHWATLVFSAAKESETRRIAALIGNLSNKIGRFPLGSKANNLEIEIAGYETVAKVFTRKDFPQEWAVMQNNLGNAYSDRPKGDKAQNIEQAIACFENALQVRTPEQYPEQWATLQNNLGNAYSERLRGDPAENLEQAIACYQNALRVRTRETFGEEWASTQNNLGRAYSRRLRGSKAQNLELAVACYHNALQVYNRKLFPRRWATTQNNLANAYCEFLRGNRAENLEYAVTCYQRALQVRTQEAFPLQWATTQRNLGRVFIDRIKGDPVENVEMALACYQNALQVYTRIKFPEAWASIQTYLGRIYSRRLKGEKAENMEMAIACYQNALLFCNRQKSPERWAMLCAYLGRAFCEHLKGEKNRNLKSAIACYQNAGQVYTRQGSPKRWAMLQIYLGRAFSELTKTENSSHLESAIGCYHRAAEVYTRETYPHRWAEILFYLGQAYRVRGELLRAYGVFTAAVDTVEFLRSEPEVDVTDLGDVTSTAKVKLTHTWAGLYKCLVQVCLDLGASQPEYCAKALEYTERHKNRNLVELLVKCHLTPKAEIPAAVRSELESLQLEIAREQRHQEQREIEPSTTLISEGDSQGLNSACLLPNSDFVYLNQLWRQFDGLIAREVQANDPFFSLARKVEPIAFEQIRQLLPDANCAAVVWGSLGEVLVAFVVVKSAQYPAVHLCSPANALAAESWAQEYLSAYSEQKGRWINHLPARLKRLAALLEIDRVVALIPENCDRLIFVPHRFLHALPLHALPLGVRDGFEDGGGIFRSGLSDRSGFDLETHSVSDFAQSSALGEVPAPAAYLIDRFAGGIRYAPSCQLLLLRQSAREAAIGRYRPRLQHLLAVPTFTRDSFYSNIEIGNISQYFSSAEVVRQKPAIKEAFSLGMSTNNEDFPQPIGQLQQKKCAHFSCLSLLNLALPLKSGVFFRNESLSLEEIFNLDFRQYFLVTLSGCEIAAGGVSGAGGDFVGLSAGLLYAGTSSVVSSLWKVNDVSTLLLTSKFYENLGRFPRLQVGDAAIALADAQRWLRDLTGEQLEVLLADFQPQISQMFDRLSQSSRLIAEASLQQIRNRKPYPFANPYYWAAFTAAGV</sequence>
<dbReference type="PANTHER" id="PTHR10098:SF108">
    <property type="entry name" value="TETRATRICOPEPTIDE REPEAT PROTEIN 28"/>
    <property type="match status" value="1"/>
</dbReference>
<name>A0ABX2CZM8_9CYAN</name>
<dbReference type="InterPro" id="IPR011990">
    <property type="entry name" value="TPR-like_helical_dom_sf"/>
</dbReference>
<organism evidence="2 3">
    <name type="scientific">Microcoleus asticus IPMA8</name>
    <dbReference type="NCBI Taxonomy" id="2563858"/>
    <lineage>
        <taxon>Bacteria</taxon>
        <taxon>Bacillati</taxon>
        <taxon>Cyanobacteriota</taxon>
        <taxon>Cyanophyceae</taxon>
        <taxon>Oscillatoriophycideae</taxon>
        <taxon>Oscillatoriales</taxon>
        <taxon>Microcoleaceae</taxon>
        <taxon>Microcoleus</taxon>
        <taxon>Microcoleus asticus</taxon>
    </lineage>
</organism>
<dbReference type="SUPFAM" id="SSF48452">
    <property type="entry name" value="TPR-like"/>
    <property type="match status" value="3"/>
</dbReference>
<feature type="domain" description="CHAT" evidence="1">
    <location>
        <begin position="861"/>
        <end position="1217"/>
    </location>
</feature>
<protein>
    <recommendedName>
        <fullName evidence="1">CHAT domain-containing protein</fullName>
    </recommendedName>
</protein>
<evidence type="ECO:0000313" key="2">
    <source>
        <dbReference type="EMBL" id="NQE35766.1"/>
    </source>
</evidence>
<dbReference type="EMBL" id="SRRZ01000063">
    <property type="protein sequence ID" value="NQE35766.1"/>
    <property type="molecule type" value="Genomic_DNA"/>
</dbReference>
<evidence type="ECO:0000259" key="1">
    <source>
        <dbReference type="Pfam" id="PF12770"/>
    </source>
</evidence>
<reference evidence="2 3" key="1">
    <citation type="journal article" date="2020" name="Sci. Rep.">
        <title>A novel cyanobacterial geosmin producer, revising GeoA distribution and dispersion patterns in Bacteria.</title>
        <authorList>
            <person name="Churro C."/>
            <person name="Semedo-Aguiar A.P."/>
            <person name="Silva A.D."/>
            <person name="Pereira-Leal J.B."/>
            <person name="Leite R.B."/>
        </authorList>
    </citation>
    <scope>NUCLEOTIDE SEQUENCE [LARGE SCALE GENOMIC DNA]</scope>
    <source>
        <strain evidence="2 3">IPMA8</strain>
    </source>
</reference>
<dbReference type="RefSeq" id="WP_172189424.1">
    <property type="nucleotide sequence ID" value="NZ_CAWPPK010000278.1"/>
</dbReference>